<organism evidence="2 3">
    <name type="scientific">Paenibacillus phage phiIBB_P123</name>
    <dbReference type="NCBI Taxonomy" id="1337877"/>
    <lineage>
        <taxon>Viruses</taxon>
        <taxon>Duplodnaviria</taxon>
        <taxon>Heunggongvirae</taxon>
        <taxon>Uroviricota</taxon>
        <taxon>Caudoviricetes</taxon>
        <taxon>Fernvirus</taxon>
        <taxon>Fernvirus P123</taxon>
    </lineage>
</organism>
<gene>
    <name evidence="2" type="ORF">IBBPl23_27</name>
</gene>
<keyword evidence="1" id="KW-1133">Transmembrane helix</keyword>
<feature type="transmembrane region" description="Helical" evidence="1">
    <location>
        <begin position="6"/>
        <end position="25"/>
    </location>
</feature>
<dbReference type="Proteomes" id="UP000014424">
    <property type="component" value="Segment"/>
</dbReference>
<keyword evidence="3" id="KW-1185">Reference proteome</keyword>
<name>R9W003_9CAUD</name>
<dbReference type="OrthoDB" id="37288at10239"/>
<accession>R9W003</accession>
<reference evidence="2 3" key="1">
    <citation type="journal article" date="2013" name="Genome Announc.">
        <title>Complete Genome Sequence of the Broad-Host-Range Paenibacillus larvae Phage phiIBB_Pl23.</title>
        <authorList>
            <person name="Oliveira A."/>
            <person name="Melo L.D."/>
            <person name="Kropinski A.M."/>
            <person name="Azeredo J."/>
        </authorList>
    </citation>
    <scope>NUCLEOTIDE SEQUENCE [LARGE SCALE GENOMIC DNA]</scope>
</reference>
<evidence type="ECO:0000313" key="2">
    <source>
        <dbReference type="EMBL" id="AGN89342.2"/>
    </source>
</evidence>
<dbReference type="EMBL" id="KF010834">
    <property type="protein sequence ID" value="AGN89342.2"/>
    <property type="molecule type" value="Genomic_DNA"/>
</dbReference>
<evidence type="ECO:0000313" key="3">
    <source>
        <dbReference type="Proteomes" id="UP000014424"/>
    </source>
</evidence>
<sequence length="93" mass="10902">MRDDGLPIYFYVGYLLWELLFCTLLKLRAPRKLILGALFVLQINGRLQNHGLLGEMVEKSFCQDLCNVFIDNLAYNQLKKYYRANIEEINGKK</sequence>
<dbReference type="RefSeq" id="YP_008320364.2">
    <property type="nucleotide sequence ID" value="NC_021865.1"/>
</dbReference>
<evidence type="ECO:0000256" key="1">
    <source>
        <dbReference type="SAM" id="Phobius"/>
    </source>
</evidence>
<protein>
    <submittedName>
        <fullName evidence="2">Uncharacterized protein</fullName>
    </submittedName>
</protein>
<dbReference type="GeneID" id="16385288"/>
<keyword evidence="1" id="KW-0812">Transmembrane</keyword>
<dbReference type="KEGG" id="vg:16385288"/>
<keyword evidence="1" id="KW-0472">Membrane</keyword>
<proteinExistence type="predicted"/>